<dbReference type="SMART" id="SM00823">
    <property type="entry name" value="PKS_PP"/>
    <property type="match status" value="1"/>
</dbReference>
<proteinExistence type="predicted"/>
<dbReference type="InterPro" id="IPR025110">
    <property type="entry name" value="AMP-bd_C"/>
</dbReference>
<dbReference type="Gene3D" id="3.30.559.30">
    <property type="entry name" value="Nonribosomal peptide synthetase, condensation domain"/>
    <property type="match status" value="1"/>
</dbReference>
<dbReference type="NCBIfam" id="TIGR01733">
    <property type="entry name" value="AA-adenyl-dom"/>
    <property type="match status" value="1"/>
</dbReference>
<keyword evidence="6" id="KW-1185">Reference proteome</keyword>
<dbReference type="GO" id="GO:0003824">
    <property type="term" value="F:catalytic activity"/>
    <property type="evidence" value="ECO:0007669"/>
    <property type="project" value="InterPro"/>
</dbReference>
<dbReference type="SUPFAM" id="SSF47336">
    <property type="entry name" value="ACP-like"/>
    <property type="match status" value="1"/>
</dbReference>
<comment type="cofactor">
    <cofactor evidence="1">
        <name>pantetheine 4'-phosphate</name>
        <dbReference type="ChEBI" id="CHEBI:47942"/>
    </cofactor>
</comment>
<dbReference type="InterPro" id="IPR029058">
    <property type="entry name" value="AB_hydrolase_fold"/>
</dbReference>
<organism evidence="5 6">
    <name type="scientific">Pedobacter xixiisoli</name>
    <dbReference type="NCBI Taxonomy" id="1476464"/>
    <lineage>
        <taxon>Bacteria</taxon>
        <taxon>Pseudomonadati</taxon>
        <taxon>Bacteroidota</taxon>
        <taxon>Sphingobacteriia</taxon>
        <taxon>Sphingobacteriales</taxon>
        <taxon>Sphingobacteriaceae</taxon>
        <taxon>Pedobacter</taxon>
    </lineage>
</organism>
<dbReference type="SUPFAM" id="SSF56801">
    <property type="entry name" value="Acetyl-CoA synthetase-like"/>
    <property type="match status" value="1"/>
</dbReference>
<dbReference type="Gene3D" id="3.30.559.10">
    <property type="entry name" value="Chloramphenicol acetyltransferase-like domain"/>
    <property type="match status" value="1"/>
</dbReference>
<dbReference type="FunFam" id="1.10.1200.10:FF:000005">
    <property type="entry name" value="Nonribosomal peptide synthetase 1"/>
    <property type="match status" value="1"/>
</dbReference>
<keyword evidence="3" id="KW-0597">Phosphoprotein</keyword>
<dbReference type="InterPro" id="IPR036736">
    <property type="entry name" value="ACP-like_sf"/>
</dbReference>
<dbReference type="FunFam" id="3.40.50.12780:FF:000012">
    <property type="entry name" value="Non-ribosomal peptide synthetase"/>
    <property type="match status" value="1"/>
</dbReference>
<accession>A0A286ACM1</accession>
<dbReference type="Pfam" id="PF00975">
    <property type="entry name" value="Thioesterase"/>
    <property type="match status" value="1"/>
</dbReference>
<sequence>MSTDYLYKSVNHHPFTANEISKVVPSTEAQKEIYVAVQLGDAPASLAYNESITLAFNQPISADKLEKAFHFLIKRHEALRSIISKNGEQVIIFEDIPFQLDKVETSAEEYHQTLKKIALNEVNTVFNLNSGPLFRTTLVENGQENSSLVITGHHIVFDGWSIGVLLQELSAIYTFLSQNEAPILAETTQISDYAKEEFIYRDSDAYQSNKQFWVNQFKEHTAFDFPIDHERPAIKTYDAKRLDFEITQQLSANVKSMGAKAGVSFVSSLLVAFEVLLAKISGNKQIVLGLPTAGQSATSHFNLVGHCVNMLPLKSHIKHDLAFDDYLKTRNQEILEAYEYQRFTFGSLVKELPLQRDQSRTPLIPISFNVDLGYDNGVNFNNNPHQLYSNPRSHEIFEIFLNISGSEKELNVEWSYNTNLFKESTIEKYHQAYVSLLEKLTLAPKTVIRNILKGDYTAPLKENQLNQTSAAYPTNKPLGNFISETAKKYPTRIAVSTTAQKITYAELEQKSNQFAAKLMLEGVEIGQKVGLAVDRSVAMVIALTGILKCGAAYLPFDPTYPAERIKYMLDDGEADYLIISEAYRNQLQTPAKVLTLEQIINSLDELDEHTALPSFNTDELLYILHTSGSTGKPKGVQITHRNVVNLLLSVQDKFGIKPDDKMLSVTTISFDIAEVEIFLPLITGAEVMIASKEEVRDAEQLLNLLDTQNITFMQATPSGWQMLLDAGWEKKHNLTILCGGEPMSHHLAQNLLRRCEALWNVYGPTETTIYSTINQIQADDEIISIGRPLNNTQIYFLDEYLNEVEDGEIGEIYIAGDGVSKGYINKPALTAERYLSNPFTNSSSSDTQSIMYRTGDLGKLLPNGKIQCLGRIDHQIKIRGYRIELEEIEQNLLKQPNIQKAVVAAVELQAGNQQLVAYIIPQNYSAENSYKEEIVQWKAALKDALPAFMVPAFFYTLATFPLTPNGKIDRNTLAKNIKSVTPATPVFVSANTEAEKEILAIWQKVLNKDDISTTDNFFELGGHSLLAVQVMQQIGSKMKVKLPLASLFQYPSIQKLAELATAKREDIQWNSLVKIRPEGSKTPVYFIHGSGLNVLMFYPMIKYMDAEQPVYGLQAQGLDGNLPSFTSIEEVAKMYVDEVIADRPNGPYAFIGYSLGGIIGLEMAKQLQEMGKEVKFFGVVDTYIGNRNFLKSRTTTLVEKVFRQPKKLLFFGGQFLQNPQKTVNYQVNHIKNLGNKIFSPTATAAQVSLEDKINDIYMEAYMRYDLQPYDGIIHLFKVKERIYFVDEPKYLGWKPYAPKGLKITYINGDHATFLTAPNDKSSAEIIQRELDKA</sequence>
<dbReference type="InterPro" id="IPR023213">
    <property type="entry name" value="CAT-like_dom_sf"/>
</dbReference>
<evidence type="ECO:0000313" key="5">
    <source>
        <dbReference type="EMBL" id="SOD19617.1"/>
    </source>
</evidence>
<dbReference type="InterPro" id="IPR000873">
    <property type="entry name" value="AMP-dep_synth/lig_dom"/>
</dbReference>
<evidence type="ECO:0000256" key="1">
    <source>
        <dbReference type="ARBA" id="ARBA00001957"/>
    </source>
</evidence>
<dbReference type="RefSeq" id="WP_097133146.1">
    <property type="nucleotide sequence ID" value="NZ_OCMT01000004.1"/>
</dbReference>
<dbReference type="PROSITE" id="PS00455">
    <property type="entry name" value="AMP_BINDING"/>
    <property type="match status" value="1"/>
</dbReference>
<dbReference type="InterPro" id="IPR001242">
    <property type="entry name" value="Condensation_dom"/>
</dbReference>
<evidence type="ECO:0000256" key="2">
    <source>
        <dbReference type="ARBA" id="ARBA00022450"/>
    </source>
</evidence>
<dbReference type="InterPro" id="IPR010071">
    <property type="entry name" value="AA_adenyl_dom"/>
</dbReference>
<evidence type="ECO:0000256" key="3">
    <source>
        <dbReference type="ARBA" id="ARBA00022553"/>
    </source>
</evidence>
<dbReference type="Gene3D" id="3.40.50.1820">
    <property type="entry name" value="alpha/beta hydrolase"/>
    <property type="match status" value="1"/>
</dbReference>
<dbReference type="EMBL" id="OCMT01000004">
    <property type="protein sequence ID" value="SOD19617.1"/>
    <property type="molecule type" value="Genomic_DNA"/>
</dbReference>
<keyword evidence="2" id="KW-0596">Phosphopantetheine</keyword>
<dbReference type="FunFam" id="3.40.50.980:FF:000001">
    <property type="entry name" value="Non-ribosomal peptide synthetase"/>
    <property type="match status" value="1"/>
</dbReference>
<dbReference type="Pfam" id="PF00668">
    <property type="entry name" value="Condensation"/>
    <property type="match status" value="1"/>
</dbReference>
<dbReference type="OrthoDB" id="4317020at2"/>
<dbReference type="Gene3D" id="1.10.1200.10">
    <property type="entry name" value="ACP-like"/>
    <property type="match status" value="1"/>
</dbReference>
<dbReference type="PANTHER" id="PTHR45527">
    <property type="entry name" value="NONRIBOSOMAL PEPTIDE SYNTHETASE"/>
    <property type="match status" value="1"/>
</dbReference>
<protein>
    <submittedName>
        <fullName evidence="5">Amino acid adenylation domain-containing protein</fullName>
    </submittedName>
</protein>
<evidence type="ECO:0000259" key="4">
    <source>
        <dbReference type="PROSITE" id="PS50075"/>
    </source>
</evidence>
<dbReference type="InterPro" id="IPR045851">
    <property type="entry name" value="AMP-bd_C_sf"/>
</dbReference>
<gene>
    <name evidence="5" type="ORF">SAMN06297358_3321</name>
</gene>
<dbReference type="GO" id="GO:0043041">
    <property type="term" value="P:amino acid activation for nonribosomal peptide biosynthetic process"/>
    <property type="evidence" value="ECO:0007669"/>
    <property type="project" value="TreeGrafter"/>
</dbReference>
<evidence type="ECO:0000313" key="6">
    <source>
        <dbReference type="Proteomes" id="UP000219281"/>
    </source>
</evidence>
<dbReference type="Gene3D" id="3.40.50.980">
    <property type="match status" value="2"/>
</dbReference>
<dbReference type="GO" id="GO:0044550">
    <property type="term" value="P:secondary metabolite biosynthetic process"/>
    <property type="evidence" value="ECO:0007669"/>
    <property type="project" value="TreeGrafter"/>
</dbReference>
<dbReference type="SUPFAM" id="SSF53474">
    <property type="entry name" value="alpha/beta-Hydrolases"/>
    <property type="match status" value="1"/>
</dbReference>
<dbReference type="Proteomes" id="UP000219281">
    <property type="component" value="Unassembled WGS sequence"/>
</dbReference>
<dbReference type="Pfam" id="PF00550">
    <property type="entry name" value="PP-binding"/>
    <property type="match status" value="1"/>
</dbReference>
<dbReference type="Gene3D" id="2.30.38.10">
    <property type="entry name" value="Luciferase, Domain 3"/>
    <property type="match status" value="1"/>
</dbReference>
<dbReference type="PROSITE" id="PS50075">
    <property type="entry name" value="CARRIER"/>
    <property type="match status" value="1"/>
</dbReference>
<dbReference type="InterPro" id="IPR020806">
    <property type="entry name" value="PKS_PP-bd"/>
</dbReference>
<dbReference type="Pfam" id="PF00501">
    <property type="entry name" value="AMP-binding"/>
    <property type="match status" value="1"/>
</dbReference>
<dbReference type="GO" id="GO:0031177">
    <property type="term" value="F:phosphopantetheine binding"/>
    <property type="evidence" value="ECO:0007669"/>
    <property type="project" value="InterPro"/>
</dbReference>
<dbReference type="SUPFAM" id="SSF52777">
    <property type="entry name" value="CoA-dependent acyltransferases"/>
    <property type="match status" value="2"/>
</dbReference>
<feature type="domain" description="Carrier" evidence="4">
    <location>
        <begin position="989"/>
        <end position="1064"/>
    </location>
</feature>
<name>A0A286ACM1_9SPHI</name>
<reference evidence="6" key="1">
    <citation type="submission" date="2017-09" db="EMBL/GenBank/DDBJ databases">
        <authorList>
            <person name="Varghese N."/>
            <person name="Submissions S."/>
        </authorList>
    </citation>
    <scope>NUCLEOTIDE SEQUENCE [LARGE SCALE GENOMIC DNA]</scope>
    <source>
        <strain evidence="6">CGMCC 1.12803</strain>
    </source>
</reference>
<dbReference type="InterPro" id="IPR009081">
    <property type="entry name" value="PP-bd_ACP"/>
</dbReference>
<dbReference type="Gene3D" id="3.30.300.30">
    <property type="match status" value="1"/>
</dbReference>
<dbReference type="GO" id="GO:0005737">
    <property type="term" value="C:cytoplasm"/>
    <property type="evidence" value="ECO:0007669"/>
    <property type="project" value="TreeGrafter"/>
</dbReference>
<dbReference type="InterPro" id="IPR001031">
    <property type="entry name" value="Thioesterase"/>
</dbReference>
<dbReference type="Pfam" id="PF13193">
    <property type="entry name" value="AMP-binding_C"/>
    <property type="match status" value="1"/>
</dbReference>
<dbReference type="PANTHER" id="PTHR45527:SF1">
    <property type="entry name" value="FATTY ACID SYNTHASE"/>
    <property type="match status" value="1"/>
</dbReference>
<dbReference type="InterPro" id="IPR020845">
    <property type="entry name" value="AMP-binding_CS"/>
</dbReference>